<proteinExistence type="predicted"/>
<protein>
    <submittedName>
        <fullName evidence="2">Uncharacterized protein</fullName>
    </submittedName>
</protein>
<gene>
    <name evidence="2" type="ORF">EYF80_049069</name>
</gene>
<dbReference type="AlphaFoldDB" id="A0A4Z2FIZ8"/>
<comment type="caution">
    <text evidence="2">The sequence shown here is derived from an EMBL/GenBank/DDBJ whole genome shotgun (WGS) entry which is preliminary data.</text>
</comment>
<feature type="region of interest" description="Disordered" evidence="1">
    <location>
        <begin position="35"/>
        <end position="78"/>
    </location>
</feature>
<evidence type="ECO:0000313" key="2">
    <source>
        <dbReference type="EMBL" id="TNN40754.1"/>
    </source>
</evidence>
<dbReference type="EMBL" id="SRLO01001162">
    <property type="protein sequence ID" value="TNN40754.1"/>
    <property type="molecule type" value="Genomic_DNA"/>
</dbReference>
<dbReference type="Proteomes" id="UP000314294">
    <property type="component" value="Unassembled WGS sequence"/>
</dbReference>
<keyword evidence="3" id="KW-1185">Reference proteome</keyword>
<accession>A0A4Z2FIZ8</accession>
<evidence type="ECO:0000313" key="3">
    <source>
        <dbReference type="Proteomes" id="UP000314294"/>
    </source>
</evidence>
<organism evidence="2 3">
    <name type="scientific">Liparis tanakae</name>
    <name type="common">Tanaka's snailfish</name>
    <dbReference type="NCBI Taxonomy" id="230148"/>
    <lineage>
        <taxon>Eukaryota</taxon>
        <taxon>Metazoa</taxon>
        <taxon>Chordata</taxon>
        <taxon>Craniata</taxon>
        <taxon>Vertebrata</taxon>
        <taxon>Euteleostomi</taxon>
        <taxon>Actinopterygii</taxon>
        <taxon>Neopterygii</taxon>
        <taxon>Teleostei</taxon>
        <taxon>Neoteleostei</taxon>
        <taxon>Acanthomorphata</taxon>
        <taxon>Eupercaria</taxon>
        <taxon>Perciformes</taxon>
        <taxon>Cottioidei</taxon>
        <taxon>Cottales</taxon>
        <taxon>Liparidae</taxon>
        <taxon>Liparis</taxon>
    </lineage>
</organism>
<reference evidence="2 3" key="1">
    <citation type="submission" date="2019-03" db="EMBL/GenBank/DDBJ databases">
        <title>First draft genome of Liparis tanakae, snailfish: a comprehensive survey of snailfish specific genes.</title>
        <authorList>
            <person name="Kim W."/>
            <person name="Song I."/>
            <person name="Jeong J.-H."/>
            <person name="Kim D."/>
            <person name="Kim S."/>
            <person name="Ryu S."/>
            <person name="Song J.Y."/>
            <person name="Lee S.K."/>
        </authorList>
    </citation>
    <scope>NUCLEOTIDE SEQUENCE [LARGE SCALE GENOMIC DNA]</scope>
    <source>
        <tissue evidence="2">Muscle</tissue>
    </source>
</reference>
<name>A0A4Z2FIZ8_9TELE</name>
<evidence type="ECO:0000256" key="1">
    <source>
        <dbReference type="SAM" id="MobiDB-lite"/>
    </source>
</evidence>
<sequence>MDGGSAAELAAVPVTALPARFEEVESAPGRLCLDRSHCRSCSGPGAKPPGRHPGSPRRATSRSPPPHPTRPPFPHALH</sequence>
<feature type="compositionally biased region" description="Pro residues" evidence="1">
    <location>
        <begin position="63"/>
        <end position="78"/>
    </location>
</feature>